<sequence>MVRALLEDEKTEIEVDDSFYDDWDSEINRFRRQEPPESETETKEYFLVPLYAITGFFAVMMFIGPFFVRRGPLRGWFTIYFGQMNPLMGPRLDNTTVAWIAYKLVRIINPLVKNMYRKRRHSAADSERRYVKLNMSIYLRISHGEGKWRNGFLWGDRH</sequence>
<organism evidence="2 3">
    <name type="scientific">Danaus plexippus plexippus</name>
    <dbReference type="NCBI Taxonomy" id="278856"/>
    <lineage>
        <taxon>Eukaryota</taxon>
        <taxon>Metazoa</taxon>
        <taxon>Ecdysozoa</taxon>
        <taxon>Arthropoda</taxon>
        <taxon>Hexapoda</taxon>
        <taxon>Insecta</taxon>
        <taxon>Pterygota</taxon>
        <taxon>Neoptera</taxon>
        <taxon>Endopterygota</taxon>
        <taxon>Lepidoptera</taxon>
        <taxon>Glossata</taxon>
        <taxon>Ditrysia</taxon>
        <taxon>Papilionoidea</taxon>
        <taxon>Nymphalidae</taxon>
        <taxon>Danainae</taxon>
        <taxon>Danaini</taxon>
        <taxon>Danaina</taxon>
        <taxon>Danaus</taxon>
        <taxon>Danaus</taxon>
    </lineage>
</organism>
<feature type="transmembrane region" description="Helical" evidence="1">
    <location>
        <begin position="45"/>
        <end position="68"/>
    </location>
</feature>
<keyword evidence="1" id="KW-0472">Membrane</keyword>
<dbReference type="AlphaFoldDB" id="A0A212EPF7"/>
<dbReference type="STRING" id="278856.A0A212EPF7"/>
<keyword evidence="1" id="KW-1133">Transmembrane helix</keyword>
<accession>A0A212EPF7</accession>
<evidence type="ECO:0000256" key="1">
    <source>
        <dbReference type="SAM" id="Phobius"/>
    </source>
</evidence>
<reference evidence="2 3" key="1">
    <citation type="journal article" date="2011" name="Cell">
        <title>The monarch butterfly genome yields insights into long-distance migration.</title>
        <authorList>
            <person name="Zhan S."/>
            <person name="Merlin C."/>
            <person name="Boore J.L."/>
            <person name="Reppert S.M."/>
        </authorList>
    </citation>
    <scope>NUCLEOTIDE SEQUENCE [LARGE SCALE GENOMIC DNA]</scope>
    <source>
        <strain evidence="2">F-2</strain>
    </source>
</reference>
<evidence type="ECO:0000313" key="3">
    <source>
        <dbReference type="Proteomes" id="UP000007151"/>
    </source>
</evidence>
<keyword evidence="3" id="KW-1185">Reference proteome</keyword>
<keyword evidence="1" id="KW-0812">Transmembrane</keyword>
<dbReference type="InParanoid" id="A0A212EPF7"/>
<dbReference type="EMBL" id="AGBW02013457">
    <property type="protein sequence ID" value="OWR43385.1"/>
    <property type="molecule type" value="Genomic_DNA"/>
</dbReference>
<dbReference type="Proteomes" id="UP000007151">
    <property type="component" value="Unassembled WGS sequence"/>
</dbReference>
<proteinExistence type="predicted"/>
<name>A0A212EPF7_DANPL</name>
<protein>
    <submittedName>
        <fullName evidence="2">CBR-VHA-17 protein</fullName>
    </submittedName>
</protein>
<comment type="caution">
    <text evidence="2">The sequence shown here is derived from an EMBL/GenBank/DDBJ whole genome shotgun (WGS) entry which is preliminary data.</text>
</comment>
<gene>
    <name evidence="2" type="ORF">KGM_200307</name>
</gene>
<dbReference type="KEGG" id="dpl:KGM_200307"/>
<evidence type="ECO:0000313" key="2">
    <source>
        <dbReference type="EMBL" id="OWR43385.1"/>
    </source>
</evidence>